<evidence type="ECO:0000256" key="3">
    <source>
        <dbReference type="ARBA" id="ARBA00023163"/>
    </source>
</evidence>
<dbReference type="InterPro" id="IPR018060">
    <property type="entry name" value="HTH_AraC"/>
</dbReference>
<evidence type="ECO:0000256" key="1">
    <source>
        <dbReference type="ARBA" id="ARBA00023015"/>
    </source>
</evidence>
<dbReference type="Gene3D" id="1.10.10.60">
    <property type="entry name" value="Homeodomain-like"/>
    <property type="match status" value="2"/>
</dbReference>
<dbReference type="SMART" id="SM00342">
    <property type="entry name" value="HTH_ARAC"/>
    <property type="match status" value="1"/>
</dbReference>
<dbReference type="RefSeq" id="WP_163605954.1">
    <property type="nucleotide sequence ID" value="NZ_JAABOO010000001.1"/>
</dbReference>
<dbReference type="InterPro" id="IPR011990">
    <property type="entry name" value="TPR-like_helical_dom_sf"/>
</dbReference>
<dbReference type="PROSITE" id="PS01124">
    <property type="entry name" value="HTH_ARAC_FAMILY_2"/>
    <property type="match status" value="1"/>
</dbReference>
<keyword evidence="4" id="KW-1133">Transmembrane helix</keyword>
<dbReference type="Proteomes" id="UP000468581">
    <property type="component" value="Unassembled WGS sequence"/>
</dbReference>
<keyword evidence="2" id="KW-0238">DNA-binding</keyword>
<dbReference type="SMART" id="SM00028">
    <property type="entry name" value="TPR"/>
    <property type="match status" value="2"/>
</dbReference>
<dbReference type="SUPFAM" id="SSF46689">
    <property type="entry name" value="Homeodomain-like"/>
    <property type="match status" value="1"/>
</dbReference>
<dbReference type="PANTHER" id="PTHR43280">
    <property type="entry name" value="ARAC-FAMILY TRANSCRIPTIONAL REGULATOR"/>
    <property type="match status" value="1"/>
</dbReference>
<dbReference type="SUPFAM" id="SSF48452">
    <property type="entry name" value="TPR-like"/>
    <property type="match status" value="1"/>
</dbReference>
<dbReference type="GO" id="GO:0003700">
    <property type="term" value="F:DNA-binding transcription factor activity"/>
    <property type="evidence" value="ECO:0007669"/>
    <property type="project" value="InterPro"/>
</dbReference>
<feature type="domain" description="HTH araC/xylS-type" evidence="5">
    <location>
        <begin position="437"/>
        <end position="549"/>
    </location>
</feature>
<sequence>MFSFSSTSSAQQRIQDSISDLSYQELANHFYGNEDNKEVAIVYAKEYLNRAKRDNDVIRIADGYFFISYISDESIAIKYADSIILKTQGKVPNNKFYPLQGHFIKADILYEQRRFKESLDHYVEAFKLAEQNEDIETKFLVEHRIGLIKSRLGYNEEALQIFKNYVKFNVENDYPEIYNSNYLIALFALSDSYRRNKKIDSSTYINKIGYKESILSNDVLMNHYFKFNEGVNEFHRANYLASIDSINKAIPIIRENKDKPNLAESFFYLGKSHMKLQNKELAMSYFRKVDSIFIDIGDIHPDLRESYEILINQYRNEGDLEKQLIYIERLIKVDSILNDNYKYLYDKLNKGYDTPSLLSEKEQLIHSLTNRNESAQRIIMILFSISFLFALLVFLYFKRNRQYKKKFELLIKELNVETKSRSIENMEKTDKDMGLPTEILQTILKGLNHFENNHDYIDNTVTLNGLAKTIGSNSAYVSKVINTVKQKNFSSYLNDLRVTFATKKLQTDKTYRKFTIKAIALEAGFKSPESFSKAFFKKNGIYPSFYIKHLEKNDI</sequence>
<evidence type="ECO:0000256" key="4">
    <source>
        <dbReference type="SAM" id="Phobius"/>
    </source>
</evidence>
<dbReference type="Pfam" id="PF13181">
    <property type="entry name" value="TPR_8"/>
    <property type="match status" value="1"/>
</dbReference>
<evidence type="ECO:0000256" key="2">
    <source>
        <dbReference type="ARBA" id="ARBA00023125"/>
    </source>
</evidence>
<dbReference type="Pfam" id="PF12833">
    <property type="entry name" value="HTH_18"/>
    <property type="match status" value="1"/>
</dbReference>
<keyword evidence="7" id="KW-1185">Reference proteome</keyword>
<dbReference type="InterPro" id="IPR019734">
    <property type="entry name" value="TPR_rpt"/>
</dbReference>
<keyword evidence="3" id="KW-0804">Transcription</keyword>
<reference evidence="6 7" key="1">
    <citation type="submission" date="2020-01" db="EMBL/GenBank/DDBJ databases">
        <title>Leptobacterium flavescens.</title>
        <authorList>
            <person name="Wang G."/>
        </authorList>
    </citation>
    <scope>NUCLEOTIDE SEQUENCE [LARGE SCALE GENOMIC DNA]</scope>
    <source>
        <strain evidence="6 7">KCTC 22160</strain>
    </source>
</reference>
<evidence type="ECO:0000313" key="6">
    <source>
        <dbReference type="EMBL" id="NER12949.1"/>
    </source>
</evidence>
<organism evidence="6 7">
    <name type="scientific">Leptobacterium flavescens</name>
    <dbReference type="NCBI Taxonomy" id="472055"/>
    <lineage>
        <taxon>Bacteria</taxon>
        <taxon>Pseudomonadati</taxon>
        <taxon>Bacteroidota</taxon>
        <taxon>Flavobacteriia</taxon>
        <taxon>Flavobacteriales</taxon>
        <taxon>Flavobacteriaceae</taxon>
        <taxon>Leptobacterium</taxon>
    </lineage>
</organism>
<dbReference type="Gene3D" id="1.25.40.10">
    <property type="entry name" value="Tetratricopeptide repeat domain"/>
    <property type="match status" value="2"/>
</dbReference>
<accession>A0A6P0UM76</accession>
<dbReference type="PANTHER" id="PTHR43280:SF2">
    <property type="entry name" value="HTH-TYPE TRANSCRIPTIONAL REGULATOR EXSA"/>
    <property type="match status" value="1"/>
</dbReference>
<keyword evidence="4" id="KW-0472">Membrane</keyword>
<dbReference type="GO" id="GO:0043565">
    <property type="term" value="F:sequence-specific DNA binding"/>
    <property type="evidence" value="ECO:0007669"/>
    <property type="project" value="InterPro"/>
</dbReference>
<gene>
    <name evidence="6" type="ORF">GWK08_05830</name>
</gene>
<proteinExistence type="predicted"/>
<dbReference type="InterPro" id="IPR009057">
    <property type="entry name" value="Homeodomain-like_sf"/>
</dbReference>
<name>A0A6P0UM76_9FLAO</name>
<evidence type="ECO:0000259" key="5">
    <source>
        <dbReference type="PROSITE" id="PS01124"/>
    </source>
</evidence>
<comment type="caution">
    <text evidence="6">The sequence shown here is derived from an EMBL/GenBank/DDBJ whole genome shotgun (WGS) entry which is preliminary data.</text>
</comment>
<keyword evidence="4" id="KW-0812">Transmembrane</keyword>
<feature type="transmembrane region" description="Helical" evidence="4">
    <location>
        <begin position="378"/>
        <end position="397"/>
    </location>
</feature>
<evidence type="ECO:0000313" key="7">
    <source>
        <dbReference type="Proteomes" id="UP000468581"/>
    </source>
</evidence>
<protein>
    <submittedName>
        <fullName evidence="6">Helix-turn-helix domain-containing protein</fullName>
    </submittedName>
</protein>
<dbReference type="AlphaFoldDB" id="A0A6P0UM76"/>
<keyword evidence="1" id="KW-0805">Transcription regulation</keyword>
<dbReference type="EMBL" id="JAABOO010000001">
    <property type="protein sequence ID" value="NER12949.1"/>
    <property type="molecule type" value="Genomic_DNA"/>
</dbReference>